<organism evidence="1 2">
    <name type="scientific">Piloderma croceum (strain F 1598)</name>
    <dbReference type="NCBI Taxonomy" id="765440"/>
    <lineage>
        <taxon>Eukaryota</taxon>
        <taxon>Fungi</taxon>
        <taxon>Dikarya</taxon>
        <taxon>Basidiomycota</taxon>
        <taxon>Agaricomycotina</taxon>
        <taxon>Agaricomycetes</taxon>
        <taxon>Agaricomycetidae</taxon>
        <taxon>Atheliales</taxon>
        <taxon>Atheliaceae</taxon>
        <taxon>Piloderma</taxon>
    </lineage>
</organism>
<sequence>MFLSHFPLLEIEYPDLVKTFRSMVELDPSRRPTAVAALNFVRAYHEGYTRAQLKGPVPEPNLDTMTLEERFKQVREANV</sequence>
<name>A0A0C3EIA7_PILCF</name>
<dbReference type="EMBL" id="KN833136">
    <property type="protein sequence ID" value="KIM72385.1"/>
    <property type="molecule type" value="Genomic_DNA"/>
</dbReference>
<reference evidence="2" key="2">
    <citation type="submission" date="2015-01" db="EMBL/GenBank/DDBJ databases">
        <title>Evolutionary Origins and Diversification of the Mycorrhizal Mutualists.</title>
        <authorList>
            <consortium name="DOE Joint Genome Institute"/>
            <consortium name="Mycorrhizal Genomics Consortium"/>
            <person name="Kohler A."/>
            <person name="Kuo A."/>
            <person name="Nagy L.G."/>
            <person name="Floudas D."/>
            <person name="Copeland A."/>
            <person name="Barry K.W."/>
            <person name="Cichocki N."/>
            <person name="Veneault-Fourrey C."/>
            <person name="LaButti K."/>
            <person name="Lindquist E.A."/>
            <person name="Lipzen A."/>
            <person name="Lundell T."/>
            <person name="Morin E."/>
            <person name="Murat C."/>
            <person name="Riley R."/>
            <person name="Ohm R."/>
            <person name="Sun H."/>
            <person name="Tunlid A."/>
            <person name="Henrissat B."/>
            <person name="Grigoriev I.V."/>
            <person name="Hibbett D.S."/>
            <person name="Martin F."/>
        </authorList>
    </citation>
    <scope>NUCLEOTIDE SEQUENCE [LARGE SCALE GENOMIC DNA]</scope>
    <source>
        <strain evidence="2">F 1598</strain>
    </source>
</reference>
<reference evidence="1 2" key="1">
    <citation type="submission" date="2014-04" db="EMBL/GenBank/DDBJ databases">
        <authorList>
            <consortium name="DOE Joint Genome Institute"/>
            <person name="Kuo A."/>
            <person name="Tarkka M."/>
            <person name="Buscot F."/>
            <person name="Kohler A."/>
            <person name="Nagy L.G."/>
            <person name="Floudas D."/>
            <person name="Copeland A."/>
            <person name="Barry K.W."/>
            <person name="Cichocki N."/>
            <person name="Veneault-Fourrey C."/>
            <person name="LaButti K."/>
            <person name="Lindquist E.A."/>
            <person name="Lipzen A."/>
            <person name="Lundell T."/>
            <person name="Morin E."/>
            <person name="Murat C."/>
            <person name="Sun H."/>
            <person name="Tunlid A."/>
            <person name="Henrissat B."/>
            <person name="Grigoriev I.V."/>
            <person name="Hibbett D.S."/>
            <person name="Martin F."/>
            <person name="Nordberg H.P."/>
            <person name="Cantor M.N."/>
            <person name="Hua S.X."/>
        </authorList>
    </citation>
    <scope>NUCLEOTIDE SEQUENCE [LARGE SCALE GENOMIC DNA]</scope>
    <source>
        <strain evidence="1 2">F 1598</strain>
    </source>
</reference>
<gene>
    <name evidence="1" type="ORF">PILCRDRAFT_741990</name>
</gene>
<accession>A0A0C3EIA7</accession>
<dbReference type="InParanoid" id="A0A0C3EIA7"/>
<evidence type="ECO:0008006" key="3">
    <source>
        <dbReference type="Google" id="ProtNLM"/>
    </source>
</evidence>
<dbReference type="AlphaFoldDB" id="A0A0C3EIA7"/>
<keyword evidence="2" id="KW-1185">Reference proteome</keyword>
<protein>
    <recommendedName>
        <fullName evidence="3">Protein kinase domain-containing protein</fullName>
    </recommendedName>
</protein>
<dbReference type="HOGENOM" id="CLU_2606896_0_0_1"/>
<evidence type="ECO:0000313" key="1">
    <source>
        <dbReference type="EMBL" id="KIM72385.1"/>
    </source>
</evidence>
<evidence type="ECO:0000313" key="2">
    <source>
        <dbReference type="Proteomes" id="UP000054166"/>
    </source>
</evidence>
<dbReference type="Proteomes" id="UP000054166">
    <property type="component" value="Unassembled WGS sequence"/>
</dbReference>
<proteinExistence type="predicted"/>